<organism evidence="1">
    <name type="scientific">uncultured Caudovirales phage</name>
    <dbReference type="NCBI Taxonomy" id="2100421"/>
    <lineage>
        <taxon>Viruses</taxon>
        <taxon>Duplodnaviria</taxon>
        <taxon>Heunggongvirae</taxon>
        <taxon>Uroviricota</taxon>
        <taxon>Caudoviricetes</taxon>
        <taxon>Peduoviridae</taxon>
        <taxon>Maltschvirus</taxon>
        <taxon>Maltschvirus maltsch</taxon>
    </lineage>
</organism>
<dbReference type="EMBL" id="LR796274">
    <property type="protein sequence ID" value="CAB4133555.1"/>
    <property type="molecule type" value="Genomic_DNA"/>
</dbReference>
<reference evidence="1" key="1">
    <citation type="submission" date="2020-04" db="EMBL/GenBank/DDBJ databases">
        <authorList>
            <person name="Chiriac C."/>
            <person name="Salcher M."/>
            <person name="Ghai R."/>
            <person name="Kavagutti S V."/>
        </authorList>
    </citation>
    <scope>NUCLEOTIDE SEQUENCE</scope>
</reference>
<proteinExistence type="predicted"/>
<evidence type="ECO:0000313" key="1">
    <source>
        <dbReference type="EMBL" id="CAB4133555.1"/>
    </source>
</evidence>
<name>A0A6J5LH93_9CAUD</name>
<protein>
    <submittedName>
        <fullName evidence="1">Uncharacterized protein</fullName>
    </submittedName>
</protein>
<accession>A0A6J5LH93</accession>
<gene>
    <name evidence="1" type="ORF">UFOVP257_277</name>
</gene>
<sequence length="188" mass="21789">MSEQYYKKINLDLSGLDLSKIRGGSLQEGYLDTFRSYNLLNDEYFQNFLSQRIKFKIPPLAINYTEISNYGALPHTDPPLAIINYFINSADAVTTFWEVKNKNEDIGYAMPKLQNDGSKTKSGSVLYNDLTKLTEIGYFRTESNCAYVLNPRIIHSISKPNLDDQREFIRFLWLDLSMKELIDNIIYI</sequence>